<dbReference type="SUPFAM" id="SSF51445">
    <property type="entry name" value="(Trans)glycosidases"/>
    <property type="match status" value="1"/>
</dbReference>
<evidence type="ECO:0000313" key="6">
    <source>
        <dbReference type="EMBL" id="MPL92711.1"/>
    </source>
</evidence>
<keyword evidence="3" id="KW-0378">Hydrolase</keyword>
<name>A0A644VMZ1_9ZZZZ</name>
<dbReference type="Pfam" id="PF17189">
    <property type="entry name" value="Glyco_hydro_30C"/>
    <property type="match status" value="1"/>
</dbReference>
<evidence type="ECO:0000259" key="4">
    <source>
        <dbReference type="Pfam" id="PF02055"/>
    </source>
</evidence>
<proteinExistence type="inferred from homology"/>
<feature type="domain" description="Glycosyl hydrolase family 30 beta sandwich" evidence="5">
    <location>
        <begin position="412"/>
        <end position="473"/>
    </location>
</feature>
<sequence>MFHKIAILLLSAIIIFSCKDPVIIEPEPEPVDSIGDVNVWLTSGNEVFLMKRQSSVDFSRELGDFTIVLDTAVTHQEMDGFGAALTGSSAYLIKQMHSADRDKLLKDLFDPEQGIGLNYLRITIGSSDFSIGTYSYCDNPDINSFGIPQRDRDDLLPVLRMILAINPSIKILASPWSAPAWMKQNNSMYGGSLKGTPLYNDFAEYFVRYIKAFESEGISVDAITIQNEPMHETGGYPTMKMLWEEQNTIIRDYLGPKFVEHNIKTKIIIWDHNFDMAYYPINILNDPLTRQYVAGTGWHGYGGDASAIDVVQALHPDKDVYFTEQSGGGWNTDTRMGNMFWYMKNFLMASVNRGSKNFIMWNLALNPQNGPTTTTGGCQNCRGVVTVKPDGTYTRNEEYYLLGHFSKFVRLGAKRIKNSATNLPDGMTLSSFMNTDGSKVVVVINRSGARKQYNIRCGARKFLYNQLDESVVSFYFK</sequence>
<dbReference type="InterPro" id="IPR013780">
    <property type="entry name" value="Glyco_hydro_b"/>
</dbReference>
<comment type="caution">
    <text evidence="6">The sequence shown here is derived from an EMBL/GenBank/DDBJ whole genome shotgun (WGS) entry which is preliminary data.</text>
</comment>
<dbReference type="PANTHER" id="PTHR11069:SF23">
    <property type="entry name" value="LYSOSOMAL ACID GLUCOSYLCERAMIDASE"/>
    <property type="match status" value="1"/>
</dbReference>
<reference evidence="6" key="1">
    <citation type="submission" date="2019-08" db="EMBL/GenBank/DDBJ databases">
        <authorList>
            <person name="Kucharzyk K."/>
            <person name="Murdoch R.W."/>
            <person name="Higgins S."/>
            <person name="Loffler F."/>
        </authorList>
    </citation>
    <scope>NUCLEOTIDE SEQUENCE</scope>
</reference>
<dbReference type="Pfam" id="PF02055">
    <property type="entry name" value="Glyco_hydro_30"/>
    <property type="match status" value="1"/>
</dbReference>
<dbReference type="PANTHER" id="PTHR11069">
    <property type="entry name" value="GLUCOSYLCERAMIDASE"/>
    <property type="match status" value="1"/>
</dbReference>
<organism evidence="6">
    <name type="scientific">bioreactor metagenome</name>
    <dbReference type="NCBI Taxonomy" id="1076179"/>
    <lineage>
        <taxon>unclassified sequences</taxon>
        <taxon>metagenomes</taxon>
        <taxon>ecological metagenomes</taxon>
    </lineage>
</organism>
<dbReference type="EMBL" id="VSSQ01000367">
    <property type="protein sequence ID" value="MPL92711.1"/>
    <property type="molecule type" value="Genomic_DNA"/>
</dbReference>
<evidence type="ECO:0008006" key="7">
    <source>
        <dbReference type="Google" id="ProtNLM"/>
    </source>
</evidence>
<evidence type="ECO:0000256" key="1">
    <source>
        <dbReference type="ARBA" id="ARBA00005382"/>
    </source>
</evidence>
<dbReference type="Gene3D" id="3.20.20.80">
    <property type="entry name" value="Glycosidases"/>
    <property type="match status" value="1"/>
</dbReference>
<evidence type="ECO:0000259" key="5">
    <source>
        <dbReference type="Pfam" id="PF17189"/>
    </source>
</evidence>
<feature type="domain" description="Glycosyl hydrolase family 30 TIM-barrel" evidence="4">
    <location>
        <begin position="79"/>
        <end position="409"/>
    </location>
</feature>
<evidence type="ECO:0000256" key="2">
    <source>
        <dbReference type="ARBA" id="ARBA00022729"/>
    </source>
</evidence>
<dbReference type="Gene3D" id="2.60.40.1180">
    <property type="entry name" value="Golgi alpha-mannosidase II"/>
    <property type="match status" value="1"/>
</dbReference>
<protein>
    <recommendedName>
        <fullName evidence="7">Glucosylceramidase</fullName>
    </recommendedName>
</protein>
<evidence type="ECO:0000256" key="3">
    <source>
        <dbReference type="ARBA" id="ARBA00022801"/>
    </source>
</evidence>
<comment type="similarity">
    <text evidence="1">Belongs to the glycosyl hydrolase 30 family.</text>
</comment>
<dbReference type="PROSITE" id="PS51257">
    <property type="entry name" value="PROKAR_LIPOPROTEIN"/>
    <property type="match status" value="1"/>
</dbReference>
<dbReference type="InterPro" id="IPR017853">
    <property type="entry name" value="GH"/>
</dbReference>
<gene>
    <name evidence="6" type="ORF">SDC9_38824</name>
</gene>
<dbReference type="AlphaFoldDB" id="A0A644VMZ1"/>
<dbReference type="InterPro" id="IPR033453">
    <property type="entry name" value="Glyco_hydro_30_TIM-barrel"/>
</dbReference>
<dbReference type="InterPro" id="IPR001139">
    <property type="entry name" value="Glyco_hydro_30"/>
</dbReference>
<keyword evidence="2" id="KW-0732">Signal</keyword>
<dbReference type="GO" id="GO:0006680">
    <property type="term" value="P:glucosylceramide catabolic process"/>
    <property type="evidence" value="ECO:0007669"/>
    <property type="project" value="TreeGrafter"/>
</dbReference>
<dbReference type="InterPro" id="IPR033452">
    <property type="entry name" value="GH30_C"/>
</dbReference>
<accession>A0A644VMZ1</accession>
<dbReference type="PRINTS" id="PR00843">
    <property type="entry name" value="GLHYDRLASE30"/>
</dbReference>
<dbReference type="GO" id="GO:0016020">
    <property type="term" value="C:membrane"/>
    <property type="evidence" value="ECO:0007669"/>
    <property type="project" value="GOC"/>
</dbReference>
<dbReference type="GO" id="GO:0004348">
    <property type="term" value="F:glucosylceramidase activity"/>
    <property type="evidence" value="ECO:0007669"/>
    <property type="project" value="InterPro"/>
</dbReference>